<evidence type="ECO:0000313" key="2">
    <source>
        <dbReference type="Proteomes" id="UP000663842"/>
    </source>
</evidence>
<dbReference type="PANTHER" id="PTHR12905">
    <property type="entry name" value="METALLOPHOSPHOESTERASE"/>
    <property type="match status" value="1"/>
</dbReference>
<evidence type="ECO:0000313" key="1">
    <source>
        <dbReference type="EMBL" id="CAF3972178.1"/>
    </source>
</evidence>
<dbReference type="Proteomes" id="UP000663842">
    <property type="component" value="Unassembled WGS sequence"/>
</dbReference>
<dbReference type="Gene3D" id="3.60.21.10">
    <property type="match status" value="1"/>
</dbReference>
<name>A0A819M1A3_9BILA</name>
<proteinExistence type="predicted"/>
<sequence length="306" mass="34691">MQLRKHSMANYPLRVLSQLEKTHKFDQLPNLKNFPSASRKAISNNKLRIACTSDIFDNITKLVDSCPPADILIIAGNISRTSKWTDIVKFRKSLDDLPTTYKILVPGSSDYCFNLEDLTDEQAKQCERNTIKKELKLLGLKHISQYLNNVIYLQDMGVEIAGVKFYGSPWVSTNKTAAFYCSRNEIMKKWNRIPRGIDVLITCQPPLGHGDADYIEEHLGDVDLLGTVACRIGPTFHVFGYSREAFGMSFNGYTYFVNSAMCTRSYNPSNDFIVFDVPMPDRASKSSPNINYFTGLVQNSIIRKKL</sequence>
<organism evidence="1 2">
    <name type="scientific">Rotaria magnacalcarata</name>
    <dbReference type="NCBI Taxonomy" id="392030"/>
    <lineage>
        <taxon>Eukaryota</taxon>
        <taxon>Metazoa</taxon>
        <taxon>Spiralia</taxon>
        <taxon>Gnathifera</taxon>
        <taxon>Rotifera</taxon>
        <taxon>Eurotatoria</taxon>
        <taxon>Bdelloidea</taxon>
        <taxon>Philodinida</taxon>
        <taxon>Philodinidae</taxon>
        <taxon>Rotaria</taxon>
    </lineage>
</organism>
<dbReference type="EMBL" id="CAJOBF010001659">
    <property type="protein sequence ID" value="CAF3972178.1"/>
    <property type="molecule type" value="Genomic_DNA"/>
</dbReference>
<reference evidence="1" key="1">
    <citation type="submission" date="2021-02" db="EMBL/GenBank/DDBJ databases">
        <authorList>
            <person name="Nowell W R."/>
        </authorList>
    </citation>
    <scope>NUCLEOTIDE SEQUENCE</scope>
</reference>
<comment type="caution">
    <text evidence="1">The sequence shown here is derived from an EMBL/GenBank/DDBJ whole genome shotgun (WGS) entry which is preliminary data.</text>
</comment>
<evidence type="ECO:0008006" key="3">
    <source>
        <dbReference type="Google" id="ProtNLM"/>
    </source>
</evidence>
<dbReference type="InterPro" id="IPR029052">
    <property type="entry name" value="Metallo-depent_PP-like"/>
</dbReference>
<dbReference type="AlphaFoldDB" id="A0A819M1A3"/>
<protein>
    <recommendedName>
        <fullName evidence="3">Calcineurin-like phosphoesterase domain-containing protein</fullName>
    </recommendedName>
</protein>
<dbReference type="SUPFAM" id="SSF56300">
    <property type="entry name" value="Metallo-dependent phosphatases"/>
    <property type="match status" value="1"/>
</dbReference>
<dbReference type="InterPro" id="IPR051693">
    <property type="entry name" value="UPF0046_metallophosphoest"/>
</dbReference>
<gene>
    <name evidence="1" type="ORF">UXM345_LOCUS14548</name>
</gene>
<accession>A0A819M1A3</accession>
<dbReference type="PANTHER" id="PTHR12905:SF0">
    <property type="entry name" value="CALCINEURIN-LIKE PHOSPHOESTERASE DOMAIN-CONTAINING PROTEIN"/>
    <property type="match status" value="1"/>
</dbReference>